<dbReference type="OMA" id="SRRMMNQ"/>
<dbReference type="Proteomes" id="UP000261420">
    <property type="component" value="Unplaced"/>
</dbReference>
<reference evidence="2" key="2">
    <citation type="submission" date="2025-09" db="UniProtKB">
        <authorList>
            <consortium name="Ensembl"/>
        </authorList>
    </citation>
    <scope>IDENTIFICATION</scope>
</reference>
<evidence type="ECO:0000313" key="2">
    <source>
        <dbReference type="Ensembl" id="ENSSDUP00000029024.1"/>
    </source>
</evidence>
<accession>A0A3B4VED8</accession>
<keyword evidence="3" id="KW-1185">Reference proteome</keyword>
<dbReference type="GeneTree" id="ENSGT00690000103873"/>
<feature type="chain" id="PRO_5017442335" evidence="1">
    <location>
        <begin position="23"/>
        <end position="153"/>
    </location>
</feature>
<sequence>MSSFKMLLSSLALTLLALTVESSSGGGGSPPNHNYDLSGSALTRLYNSPVHHAERMKRPLEGASSWLGPISHSGVRVTLDDGTQWLVHKGGGYGRSSQTVVTDARHMSSAWEPVATRDFEGTKRVSDFVSAGGSNYNLFTDNCHLGSRRMMDQ</sequence>
<reference evidence="2" key="1">
    <citation type="submission" date="2025-08" db="UniProtKB">
        <authorList>
            <consortium name="Ensembl"/>
        </authorList>
    </citation>
    <scope>IDENTIFICATION</scope>
</reference>
<protein>
    <submittedName>
        <fullName evidence="2">Uncharacterized protein</fullName>
    </submittedName>
</protein>
<proteinExistence type="predicted"/>
<organism evidence="2 3">
    <name type="scientific">Seriola dumerili</name>
    <name type="common">Greater amberjack</name>
    <name type="synonym">Caranx dumerili</name>
    <dbReference type="NCBI Taxonomy" id="41447"/>
    <lineage>
        <taxon>Eukaryota</taxon>
        <taxon>Metazoa</taxon>
        <taxon>Chordata</taxon>
        <taxon>Craniata</taxon>
        <taxon>Vertebrata</taxon>
        <taxon>Euteleostomi</taxon>
        <taxon>Actinopterygii</taxon>
        <taxon>Neopterygii</taxon>
        <taxon>Teleostei</taxon>
        <taxon>Neoteleostei</taxon>
        <taxon>Acanthomorphata</taxon>
        <taxon>Carangaria</taxon>
        <taxon>Carangiformes</taxon>
        <taxon>Carangidae</taxon>
        <taxon>Seriola</taxon>
    </lineage>
</organism>
<dbReference type="AlphaFoldDB" id="A0A3B4VED8"/>
<feature type="signal peptide" evidence="1">
    <location>
        <begin position="1"/>
        <end position="22"/>
    </location>
</feature>
<keyword evidence="1" id="KW-0732">Signal</keyword>
<dbReference type="Ensembl" id="ENSSDUT00000029517.1">
    <property type="protein sequence ID" value="ENSSDUP00000029024.1"/>
    <property type="gene ID" value="ENSSDUG00000020933.1"/>
</dbReference>
<evidence type="ECO:0000313" key="3">
    <source>
        <dbReference type="Proteomes" id="UP000261420"/>
    </source>
</evidence>
<name>A0A3B4VED8_SERDU</name>
<evidence type="ECO:0000256" key="1">
    <source>
        <dbReference type="SAM" id="SignalP"/>
    </source>
</evidence>